<dbReference type="PaxDb" id="39947-A0A0P0W3I5"/>
<dbReference type="AlphaFoldDB" id="A0A0P0W3I5"/>
<reference evidence="1 2" key="3">
    <citation type="journal article" date="2013" name="Rice">
        <title>Improvement of the Oryza sativa Nipponbare reference genome using next generation sequence and optical map data.</title>
        <authorList>
            <person name="Kawahara Y."/>
            <person name="de la Bastide M."/>
            <person name="Hamilton J.P."/>
            <person name="Kanamori H."/>
            <person name="McCombie W.R."/>
            <person name="Ouyang S."/>
            <person name="Schwartz D.C."/>
            <person name="Tanaka T."/>
            <person name="Wu J."/>
            <person name="Zhou S."/>
            <person name="Childs K.L."/>
            <person name="Davidson R.M."/>
            <person name="Lin H."/>
            <person name="Quesada-Ocampo L."/>
            <person name="Vaillancourt B."/>
            <person name="Sakai H."/>
            <person name="Lee S.S."/>
            <person name="Kim J."/>
            <person name="Numa H."/>
            <person name="Itoh T."/>
            <person name="Buell C.R."/>
            <person name="Matsumoto T."/>
        </authorList>
    </citation>
    <scope>NUCLEOTIDE SEQUENCE [LARGE SCALE GENOMIC DNA]</scope>
    <source>
        <strain evidence="2">cv. Nipponbare</strain>
    </source>
</reference>
<dbReference type="EMBL" id="AP014959">
    <property type="protein sequence ID" value="BAS86595.1"/>
    <property type="molecule type" value="Genomic_DNA"/>
</dbReference>
<keyword evidence="2" id="KW-1185">Reference proteome</keyword>
<evidence type="ECO:0000313" key="2">
    <source>
        <dbReference type="Proteomes" id="UP000059680"/>
    </source>
</evidence>
<evidence type="ECO:0000313" key="1">
    <source>
        <dbReference type="EMBL" id="BAS86595.1"/>
    </source>
</evidence>
<reference evidence="2" key="1">
    <citation type="journal article" date="2005" name="Nature">
        <title>The map-based sequence of the rice genome.</title>
        <authorList>
            <consortium name="International rice genome sequencing project (IRGSP)"/>
            <person name="Matsumoto T."/>
            <person name="Wu J."/>
            <person name="Kanamori H."/>
            <person name="Katayose Y."/>
            <person name="Fujisawa M."/>
            <person name="Namiki N."/>
            <person name="Mizuno H."/>
            <person name="Yamamoto K."/>
            <person name="Antonio B.A."/>
            <person name="Baba T."/>
            <person name="Sakata K."/>
            <person name="Nagamura Y."/>
            <person name="Aoki H."/>
            <person name="Arikawa K."/>
            <person name="Arita K."/>
            <person name="Bito T."/>
            <person name="Chiden Y."/>
            <person name="Fujitsuka N."/>
            <person name="Fukunaka R."/>
            <person name="Hamada M."/>
            <person name="Harada C."/>
            <person name="Hayashi A."/>
            <person name="Hijishita S."/>
            <person name="Honda M."/>
            <person name="Hosokawa S."/>
            <person name="Ichikawa Y."/>
            <person name="Idonuma A."/>
            <person name="Iijima M."/>
            <person name="Ikeda M."/>
            <person name="Ikeno M."/>
            <person name="Ito K."/>
            <person name="Ito S."/>
            <person name="Ito T."/>
            <person name="Ito Y."/>
            <person name="Ito Y."/>
            <person name="Iwabuchi A."/>
            <person name="Kamiya K."/>
            <person name="Karasawa W."/>
            <person name="Kurita K."/>
            <person name="Katagiri S."/>
            <person name="Kikuta A."/>
            <person name="Kobayashi H."/>
            <person name="Kobayashi N."/>
            <person name="Machita K."/>
            <person name="Maehara T."/>
            <person name="Masukawa M."/>
            <person name="Mizubayashi T."/>
            <person name="Mukai Y."/>
            <person name="Nagasaki H."/>
            <person name="Nagata Y."/>
            <person name="Naito S."/>
            <person name="Nakashima M."/>
            <person name="Nakama Y."/>
            <person name="Nakamichi Y."/>
            <person name="Nakamura M."/>
            <person name="Meguro A."/>
            <person name="Negishi M."/>
            <person name="Ohta I."/>
            <person name="Ohta T."/>
            <person name="Okamoto M."/>
            <person name="Ono N."/>
            <person name="Saji S."/>
            <person name="Sakaguchi M."/>
            <person name="Sakai K."/>
            <person name="Shibata M."/>
            <person name="Shimokawa T."/>
            <person name="Song J."/>
            <person name="Takazaki Y."/>
            <person name="Terasawa K."/>
            <person name="Tsugane M."/>
            <person name="Tsuji K."/>
            <person name="Ueda S."/>
            <person name="Waki K."/>
            <person name="Yamagata H."/>
            <person name="Yamamoto M."/>
            <person name="Yamamoto S."/>
            <person name="Yamane H."/>
            <person name="Yoshiki S."/>
            <person name="Yoshihara R."/>
            <person name="Yukawa K."/>
            <person name="Zhong H."/>
            <person name="Yano M."/>
            <person name="Yuan Q."/>
            <person name="Ouyang S."/>
            <person name="Liu J."/>
            <person name="Jones K.M."/>
            <person name="Gansberger K."/>
            <person name="Moffat K."/>
            <person name="Hill J."/>
            <person name="Bera J."/>
            <person name="Fadrosh D."/>
            <person name="Jin S."/>
            <person name="Johri S."/>
            <person name="Kim M."/>
            <person name="Overton L."/>
            <person name="Reardon M."/>
            <person name="Tsitrin T."/>
            <person name="Vuong H."/>
            <person name="Weaver B."/>
            <person name="Ciecko A."/>
            <person name="Tallon L."/>
            <person name="Jackson J."/>
            <person name="Pai G."/>
            <person name="Aken S.V."/>
            <person name="Utterback T."/>
            <person name="Reidmuller S."/>
            <person name="Feldblyum T."/>
            <person name="Hsiao J."/>
            <person name="Zismann V."/>
            <person name="Iobst S."/>
            <person name="de Vazeille A.R."/>
            <person name="Buell C.R."/>
            <person name="Ying K."/>
            <person name="Li Y."/>
            <person name="Lu T."/>
            <person name="Huang Y."/>
            <person name="Zhao Q."/>
            <person name="Feng Q."/>
            <person name="Zhang L."/>
            <person name="Zhu J."/>
            <person name="Weng Q."/>
            <person name="Mu J."/>
            <person name="Lu Y."/>
            <person name="Fan D."/>
            <person name="Liu Y."/>
            <person name="Guan J."/>
            <person name="Zhang Y."/>
            <person name="Yu S."/>
            <person name="Liu X."/>
            <person name="Zhang Y."/>
            <person name="Hong G."/>
            <person name="Han B."/>
            <person name="Choisne N."/>
            <person name="Demange N."/>
            <person name="Orjeda G."/>
            <person name="Samain S."/>
            <person name="Cattolico L."/>
            <person name="Pelletier E."/>
            <person name="Couloux A."/>
            <person name="Segurens B."/>
            <person name="Wincker P."/>
            <person name="D'Hont A."/>
            <person name="Scarpelli C."/>
            <person name="Weissenbach J."/>
            <person name="Salanoubat M."/>
            <person name="Quetier F."/>
            <person name="Yu Y."/>
            <person name="Kim H.R."/>
            <person name="Rambo T."/>
            <person name="Currie J."/>
            <person name="Collura K."/>
            <person name="Luo M."/>
            <person name="Yang T."/>
            <person name="Ammiraju J.S.S."/>
            <person name="Engler F."/>
            <person name="Soderlund C."/>
            <person name="Wing R.A."/>
            <person name="Palmer L.E."/>
            <person name="de la Bastide M."/>
            <person name="Spiegel L."/>
            <person name="Nascimento L."/>
            <person name="Zutavern T."/>
            <person name="O'Shaughnessy A."/>
            <person name="Dike S."/>
            <person name="Dedhia N."/>
            <person name="Preston R."/>
            <person name="Balija V."/>
            <person name="McCombie W.R."/>
            <person name="Chow T."/>
            <person name="Chen H."/>
            <person name="Chung M."/>
            <person name="Chen C."/>
            <person name="Shaw J."/>
            <person name="Wu H."/>
            <person name="Hsiao K."/>
            <person name="Chao Y."/>
            <person name="Chu M."/>
            <person name="Cheng C."/>
            <person name="Hour A."/>
            <person name="Lee P."/>
            <person name="Lin S."/>
            <person name="Lin Y."/>
            <person name="Liou J."/>
            <person name="Liu S."/>
            <person name="Hsing Y."/>
            <person name="Raghuvanshi S."/>
            <person name="Mohanty A."/>
            <person name="Bharti A.K."/>
            <person name="Gaur A."/>
            <person name="Gupta V."/>
            <person name="Kumar D."/>
            <person name="Ravi V."/>
            <person name="Vij S."/>
            <person name="Kapur A."/>
            <person name="Khurana P."/>
            <person name="Khurana P."/>
            <person name="Khurana J.P."/>
            <person name="Tyagi A.K."/>
            <person name="Gaikwad K."/>
            <person name="Singh A."/>
            <person name="Dalal V."/>
            <person name="Srivastava S."/>
            <person name="Dixit A."/>
            <person name="Pal A.K."/>
            <person name="Ghazi I.A."/>
            <person name="Yadav M."/>
            <person name="Pandit A."/>
            <person name="Bhargava A."/>
            <person name="Sureshbabu K."/>
            <person name="Batra K."/>
            <person name="Sharma T.R."/>
            <person name="Mohapatra T."/>
            <person name="Singh N.K."/>
            <person name="Messing J."/>
            <person name="Nelson A.B."/>
            <person name="Fuks G."/>
            <person name="Kavchok S."/>
            <person name="Keizer G."/>
            <person name="Linton E."/>
            <person name="Llaca V."/>
            <person name="Song R."/>
            <person name="Tanyolac B."/>
            <person name="Young S."/>
            <person name="Ho-Il K."/>
            <person name="Hahn J.H."/>
            <person name="Sangsakoo G."/>
            <person name="Vanavichit A."/>
            <person name="de Mattos Luiz.A.T."/>
            <person name="Zimmer P.D."/>
            <person name="Malone G."/>
            <person name="Dellagostin O."/>
            <person name="de Oliveira A.C."/>
            <person name="Bevan M."/>
            <person name="Bancroft I."/>
            <person name="Minx P."/>
            <person name="Cordum H."/>
            <person name="Wilson R."/>
            <person name="Cheng Z."/>
            <person name="Jin W."/>
            <person name="Jiang J."/>
            <person name="Leong S.A."/>
            <person name="Iwama H."/>
            <person name="Gojobori T."/>
            <person name="Itoh T."/>
            <person name="Niimura Y."/>
            <person name="Fujii Y."/>
            <person name="Habara T."/>
            <person name="Sakai H."/>
            <person name="Sato Y."/>
            <person name="Wilson G."/>
            <person name="Kumar K."/>
            <person name="McCouch S."/>
            <person name="Juretic N."/>
            <person name="Hoen D."/>
            <person name="Wright S."/>
            <person name="Bruskiewich R."/>
            <person name="Bureau T."/>
            <person name="Miyao A."/>
            <person name="Hirochika H."/>
            <person name="Nishikawa T."/>
            <person name="Kadowaki K."/>
            <person name="Sugiura M."/>
            <person name="Burr B."/>
            <person name="Sasaki T."/>
        </authorList>
    </citation>
    <scope>NUCLEOTIDE SEQUENCE [LARGE SCALE GENOMIC DNA]</scope>
    <source>
        <strain evidence="2">cv. Nipponbare</strain>
    </source>
</reference>
<sequence length="76" mass="7864">MPELVAEAASSTVHIPTSSSSVRIGAVTGGSDEQAMTATMKLSSAAVTHAEKTWLKEIVQEEAIPSHALGTVYPVV</sequence>
<proteinExistence type="predicted"/>
<dbReference type="Proteomes" id="UP000059680">
    <property type="component" value="Chromosome 3"/>
</dbReference>
<name>A0A0P0W3I5_ORYSJ</name>
<gene>
    <name evidence="1" type="ordered locus">Os03g0771301</name>
    <name evidence="1" type="ORF">OSNPB_030771301</name>
</gene>
<dbReference type="InParanoid" id="A0A0P0W3I5"/>
<organism evidence="1 2">
    <name type="scientific">Oryza sativa subsp. japonica</name>
    <name type="common">Rice</name>
    <dbReference type="NCBI Taxonomy" id="39947"/>
    <lineage>
        <taxon>Eukaryota</taxon>
        <taxon>Viridiplantae</taxon>
        <taxon>Streptophyta</taxon>
        <taxon>Embryophyta</taxon>
        <taxon>Tracheophyta</taxon>
        <taxon>Spermatophyta</taxon>
        <taxon>Magnoliopsida</taxon>
        <taxon>Liliopsida</taxon>
        <taxon>Poales</taxon>
        <taxon>Poaceae</taxon>
        <taxon>BOP clade</taxon>
        <taxon>Oryzoideae</taxon>
        <taxon>Oryzeae</taxon>
        <taxon>Oryzinae</taxon>
        <taxon>Oryza</taxon>
        <taxon>Oryza sativa</taxon>
    </lineage>
</organism>
<protein>
    <submittedName>
        <fullName evidence="1">Os03g0771301 protein</fullName>
    </submittedName>
</protein>
<accession>A0A0P0W3I5</accession>
<reference evidence="1 2" key="2">
    <citation type="journal article" date="2013" name="Plant Cell Physiol.">
        <title>Rice Annotation Project Database (RAP-DB): an integrative and interactive database for rice genomics.</title>
        <authorList>
            <person name="Sakai H."/>
            <person name="Lee S.S."/>
            <person name="Tanaka T."/>
            <person name="Numa H."/>
            <person name="Kim J."/>
            <person name="Kawahara Y."/>
            <person name="Wakimoto H."/>
            <person name="Yang C.C."/>
            <person name="Iwamoto M."/>
            <person name="Abe T."/>
            <person name="Yamada Y."/>
            <person name="Muto A."/>
            <person name="Inokuchi H."/>
            <person name="Ikemura T."/>
            <person name="Matsumoto T."/>
            <person name="Sasaki T."/>
            <person name="Itoh T."/>
        </authorList>
    </citation>
    <scope>NUCLEOTIDE SEQUENCE [LARGE SCALE GENOMIC DNA]</scope>
    <source>
        <strain evidence="2">cv. Nipponbare</strain>
    </source>
</reference>